<dbReference type="AlphaFoldDB" id="A0A5H2XRD2"/>
<gene>
    <name evidence="2" type="ORF">Prudu_961S000200</name>
</gene>
<evidence type="ECO:0008006" key="3">
    <source>
        <dbReference type="Google" id="ProtNLM"/>
    </source>
</evidence>
<evidence type="ECO:0000313" key="2">
    <source>
        <dbReference type="EMBL" id="BBN69472.1"/>
    </source>
</evidence>
<feature type="non-terminal residue" evidence="2">
    <location>
        <position position="126"/>
    </location>
</feature>
<accession>A0A5H2XRD2</accession>
<protein>
    <recommendedName>
        <fullName evidence="3">ZWICHEL kinesin-like calmodulin-binding protein</fullName>
    </recommendedName>
</protein>
<evidence type="ECO:0000256" key="1">
    <source>
        <dbReference type="SAM" id="MobiDB-lite"/>
    </source>
</evidence>
<proteinExistence type="predicted"/>
<feature type="non-terminal residue" evidence="2">
    <location>
        <position position="1"/>
    </location>
</feature>
<feature type="region of interest" description="Disordered" evidence="1">
    <location>
        <begin position="35"/>
        <end position="63"/>
    </location>
</feature>
<reference evidence="2" key="1">
    <citation type="journal article" date="2019" name="Science">
        <title>Mutation of a bHLH transcription factor allowed almond domestication.</title>
        <authorList>
            <person name="Sanchez-Perez R."/>
            <person name="Pavan S."/>
            <person name="Mazzeo R."/>
            <person name="Moldovan C."/>
            <person name="Aiese Cigliano R."/>
            <person name="Del Cueto J."/>
            <person name="Ricciardi F."/>
            <person name="Lotti C."/>
            <person name="Ricciardi L."/>
            <person name="Dicenta F."/>
            <person name="Lopez-Marques R.L."/>
            <person name="Lindberg Moller B."/>
        </authorList>
    </citation>
    <scope>NUCLEOTIDE SEQUENCE</scope>
</reference>
<sequence length="126" mass="13945">IWVSSLSLLPITQPPRPSLLPVAPAATTVRTDLRHRCQSKAKSPAVLPRPAPAAGAPEPGRNRPLLPSIVFELSVRISPSFLHQIFRVRHQELGRSAVEVRGIHHRANYSFRAKGFEIVRQVKILG</sequence>
<dbReference type="EMBL" id="AP021298">
    <property type="protein sequence ID" value="BBN69472.1"/>
    <property type="molecule type" value="Genomic_DNA"/>
</dbReference>
<name>A0A5H2XRD2_PRUDU</name>
<organism evidence="2">
    <name type="scientific">Prunus dulcis</name>
    <name type="common">Almond</name>
    <name type="synonym">Amygdalus dulcis</name>
    <dbReference type="NCBI Taxonomy" id="3755"/>
    <lineage>
        <taxon>Eukaryota</taxon>
        <taxon>Viridiplantae</taxon>
        <taxon>Streptophyta</taxon>
        <taxon>Embryophyta</taxon>
        <taxon>Tracheophyta</taxon>
        <taxon>Spermatophyta</taxon>
        <taxon>Magnoliopsida</taxon>
        <taxon>eudicotyledons</taxon>
        <taxon>Gunneridae</taxon>
        <taxon>Pentapetalae</taxon>
        <taxon>rosids</taxon>
        <taxon>fabids</taxon>
        <taxon>Rosales</taxon>
        <taxon>Rosaceae</taxon>
        <taxon>Amygdaloideae</taxon>
        <taxon>Amygdaleae</taxon>
        <taxon>Prunus</taxon>
    </lineage>
</organism>
<feature type="compositionally biased region" description="Low complexity" evidence="1">
    <location>
        <begin position="44"/>
        <end position="63"/>
    </location>
</feature>